<dbReference type="GO" id="GO:0043565">
    <property type="term" value="F:sequence-specific DNA binding"/>
    <property type="evidence" value="ECO:0007669"/>
    <property type="project" value="InterPro"/>
</dbReference>
<keyword evidence="2" id="KW-0238">DNA-binding</keyword>
<reference evidence="6" key="2">
    <citation type="submission" date="2020-09" db="EMBL/GenBank/DDBJ databases">
        <authorList>
            <person name="Sun Q."/>
            <person name="Ohkuma M."/>
        </authorList>
    </citation>
    <scope>NUCLEOTIDE SEQUENCE</scope>
    <source>
        <strain evidence="6">JCM 3051</strain>
    </source>
</reference>
<evidence type="ECO:0000259" key="5">
    <source>
        <dbReference type="PROSITE" id="PS01124"/>
    </source>
</evidence>
<dbReference type="PANTHER" id="PTHR46796">
    <property type="entry name" value="HTH-TYPE TRANSCRIPTIONAL ACTIVATOR RHAS-RELATED"/>
    <property type="match status" value="1"/>
</dbReference>
<dbReference type="Pfam" id="PF12833">
    <property type="entry name" value="HTH_18"/>
    <property type="match status" value="1"/>
</dbReference>
<comment type="caution">
    <text evidence="6">The sequence shown here is derived from an EMBL/GenBank/DDBJ whole genome shotgun (WGS) entry which is preliminary data.</text>
</comment>
<keyword evidence="4" id="KW-0804">Transcription</keyword>
<dbReference type="EMBL" id="BMPT01000003">
    <property type="protein sequence ID" value="GGM17458.1"/>
    <property type="molecule type" value="Genomic_DNA"/>
</dbReference>
<proteinExistence type="predicted"/>
<dbReference type="Gene3D" id="2.60.120.280">
    <property type="entry name" value="Regulatory protein AraC"/>
    <property type="match status" value="1"/>
</dbReference>
<keyword evidence="7" id="KW-1185">Reference proteome</keyword>
<organism evidence="6 7">
    <name type="scientific">Promicromonospora citrea</name>
    <dbReference type="NCBI Taxonomy" id="43677"/>
    <lineage>
        <taxon>Bacteria</taxon>
        <taxon>Bacillati</taxon>
        <taxon>Actinomycetota</taxon>
        <taxon>Actinomycetes</taxon>
        <taxon>Micrococcales</taxon>
        <taxon>Promicromonosporaceae</taxon>
        <taxon>Promicromonospora</taxon>
    </lineage>
</organism>
<sequence>MRIRDGFPGQRLRVLPGAVAAAAARSGPTSRLLVTDAGYFPHAANHGRARTRGASGTIVIVSAAGRGWCRTPDDLHRVDAARALVIPAGVPHEYWADDDDPWTIWWMHARGTDAAEFERDLVRHAGPDGVAVVEVHDQVRLVADLERVVEALETDETYPSLLRCAGAAWSVLAQVGADAAAGSPLRGEPVRAAQEYLRTHLDSVVEVAALARRFGLSTSHFSARFRAATGGGVIEYVKRLRMARACELLITTQLPVADIARAVGYDDPFYFSRQFRSVHACSPTDFRRGAHDRDR</sequence>
<dbReference type="InterPro" id="IPR050204">
    <property type="entry name" value="AraC_XylS_family_regulators"/>
</dbReference>
<protein>
    <submittedName>
        <fullName evidence="6">AraC family transcriptional regulator</fullName>
    </submittedName>
</protein>
<name>A0A8H9L254_9MICO</name>
<dbReference type="SUPFAM" id="SSF51215">
    <property type="entry name" value="Regulatory protein AraC"/>
    <property type="match status" value="1"/>
</dbReference>
<dbReference type="Gene3D" id="1.10.10.60">
    <property type="entry name" value="Homeodomain-like"/>
    <property type="match status" value="2"/>
</dbReference>
<evidence type="ECO:0000313" key="7">
    <source>
        <dbReference type="Proteomes" id="UP000655589"/>
    </source>
</evidence>
<keyword evidence="1" id="KW-0805">Transcription regulation</keyword>
<evidence type="ECO:0000256" key="4">
    <source>
        <dbReference type="ARBA" id="ARBA00023163"/>
    </source>
</evidence>
<dbReference type="AlphaFoldDB" id="A0A8H9L254"/>
<dbReference type="PANTHER" id="PTHR46796:SF7">
    <property type="entry name" value="ARAC FAMILY TRANSCRIPTIONAL REGULATOR"/>
    <property type="match status" value="1"/>
</dbReference>
<dbReference type="InterPro" id="IPR037923">
    <property type="entry name" value="HTH-like"/>
</dbReference>
<evidence type="ECO:0000256" key="2">
    <source>
        <dbReference type="ARBA" id="ARBA00023125"/>
    </source>
</evidence>
<gene>
    <name evidence="6" type="ORF">GCM10010102_11400</name>
</gene>
<evidence type="ECO:0000256" key="1">
    <source>
        <dbReference type="ARBA" id="ARBA00023015"/>
    </source>
</evidence>
<dbReference type="SMART" id="SM00342">
    <property type="entry name" value="HTH_ARAC"/>
    <property type="match status" value="1"/>
</dbReference>
<dbReference type="PROSITE" id="PS01124">
    <property type="entry name" value="HTH_ARAC_FAMILY_2"/>
    <property type="match status" value="1"/>
</dbReference>
<dbReference type="Proteomes" id="UP000655589">
    <property type="component" value="Unassembled WGS sequence"/>
</dbReference>
<dbReference type="CDD" id="cd06986">
    <property type="entry name" value="cupin_MmsR-like_N"/>
    <property type="match status" value="1"/>
</dbReference>
<dbReference type="RefSeq" id="WP_171107051.1">
    <property type="nucleotide sequence ID" value="NZ_BMPT01000003.1"/>
</dbReference>
<dbReference type="Pfam" id="PF02311">
    <property type="entry name" value="AraC_binding"/>
    <property type="match status" value="1"/>
</dbReference>
<feature type="domain" description="HTH araC/xylS-type" evidence="5">
    <location>
        <begin position="191"/>
        <end position="289"/>
    </location>
</feature>
<accession>A0A8H9L254</accession>
<dbReference type="PROSITE" id="PS00041">
    <property type="entry name" value="HTH_ARAC_FAMILY_1"/>
    <property type="match status" value="1"/>
</dbReference>
<dbReference type="InterPro" id="IPR009057">
    <property type="entry name" value="Homeodomain-like_sf"/>
</dbReference>
<dbReference type="InterPro" id="IPR018060">
    <property type="entry name" value="HTH_AraC"/>
</dbReference>
<dbReference type="InterPro" id="IPR003313">
    <property type="entry name" value="AraC-bd"/>
</dbReference>
<reference evidence="6" key="1">
    <citation type="journal article" date="2014" name="Int. J. Syst. Evol. Microbiol.">
        <title>Complete genome sequence of Corynebacterium casei LMG S-19264T (=DSM 44701T), isolated from a smear-ripened cheese.</title>
        <authorList>
            <consortium name="US DOE Joint Genome Institute (JGI-PGF)"/>
            <person name="Walter F."/>
            <person name="Albersmeier A."/>
            <person name="Kalinowski J."/>
            <person name="Ruckert C."/>
        </authorList>
    </citation>
    <scope>NUCLEOTIDE SEQUENCE</scope>
    <source>
        <strain evidence="6">JCM 3051</strain>
    </source>
</reference>
<dbReference type="GO" id="GO:0003700">
    <property type="term" value="F:DNA-binding transcription factor activity"/>
    <property type="evidence" value="ECO:0007669"/>
    <property type="project" value="InterPro"/>
</dbReference>
<keyword evidence="3" id="KW-0010">Activator</keyword>
<dbReference type="SUPFAM" id="SSF46689">
    <property type="entry name" value="Homeodomain-like"/>
    <property type="match status" value="2"/>
</dbReference>
<evidence type="ECO:0000256" key="3">
    <source>
        <dbReference type="ARBA" id="ARBA00023159"/>
    </source>
</evidence>
<dbReference type="InterPro" id="IPR018062">
    <property type="entry name" value="HTH_AraC-typ_CS"/>
</dbReference>
<evidence type="ECO:0000313" key="6">
    <source>
        <dbReference type="EMBL" id="GGM17458.1"/>
    </source>
</evidence>